<evidence type="ECO:0000256" key="4">
    <source>
        <dbReference type="ARBA" id="ARBA00022691"/>
    </source>
</evidence>
<dbReference type="EMBL" id="JAVHJM010000002">
    <property type="protein sequence ID" value="KAK6518364.1"/>
    <property type="molecule type" value="Genomic_DNA"/>
</dbReference>
<dbReference type="SUPFAM" id="SSF53335">
    <property type="entry name" value="S-adenosyl-L-methionine-dependent methyltransferases"/>
    <property type="match status" value="1"/>
</dbReference>
<keyword evidence="2 6" id="KW-0489">Methyltransferase</keyword>
<feature type="compositionally biased region" description="Low complexity" evidence="5">
    <location>
        <begin position="75"/>
        <end position="84"/>
    </location>
</feature>
<evidence type="ECO:0000313" key="6">
    <source>
        <dbReference type="EMBL" id="KAK6518364.1"/>
    </source>
</evidence>
<keyword evidence="4" id="KW-0949">S-adenosyl-L-methionine</keyword>
<dbReference type="InterPro" id="IPR052190">
    <property type="entry name" value="Euk-Arch_PrmC-MTase"/>
</dbReference>
<dbReference type="GO" id="GO:0008757">
    <property type="term" value="F:S-adenosylmethionine-dependent methyltransferase activity"/>
    <property type="evidence" value="ECO:0007669"/>
    <property type="project" value="TreeGrafter"/>
</dbReference>
<dbReference type="Proteomes" id="UP001307849">
    <property type="component" value="Unassembled WGS sequence"/>
</dbReference>
<evidence type="ECO:0000313" key="7">
    <source>
        <dbReference type="Proteomes" id="UP001307849"/>
    </source>
</evidence>
<dbReference type="PANTHER" id="PTHR45875">
    <property type="entry name" value="METHYLTRANSFERASE N6AMT1"/>
    <property type="match status" value="1"/>
</dbReference>
<gene>
    <name evidence="6" type="primary">MTQ2</name>
    <name evidence="6" type="ORF">TWF506_005522</name>
</gene>
<comment type="similarity">
    <text evidence="1">Belongs to the eukaryotic/archaeal PrmC-related family.</text>
</comment>
<protein>
    <submittedName>
        <fullName evidence="6">S-adenosylmethionine-dependent methyltransferase</fullName>
    </submittedName>
</protein>
<comment type="caution">
    <text evidence="6">The sequence shown here is derived from an EMBL/GenBank/DDBJ whole genome shotgun (WGS) entry which is preliminary data.</text>
</comment>
<keyword evidence="7" id="KW-1185">Reference proteome</keyword>
<dbReference type="PANTHER" id="PTHR45875:SF1">
    <property type="entry name" value="METHYLTRANSFERASE N6AMT1"/>
    <property type="match status" value="1"/>
</dbReference>
<evidence type="ECO:0000256" key="1">
    <source>
        <dbReference type="ARBA" id="ARBA00006149"/>
    </source>
</evidence>
<reference evidence="6 7" key="1">
    <citation type="submission" date="2019-10" db="EMBL/GenBank/DDBJ databases">
        <authorList>
            <person name="Palmer J.M."/>
        </authorList>
    </citation>
    <scope>NUCLEOTIDE SEQUENCE [LARGE SCALE GENOMIC DNA]</scope>
    <source>
        <strain evidence="6 7">TWF506</strain>
    </source>
</reference>
<organism evidence="6 7">
    <name type="scientific">Arthrobotrys conoides</name>
    <dbReference type="NCBI Taxonomy" id="74498"/>
    <lineage>
        <taxon>Eukaryota</taxon>
        <taxon>Fungi</taxon>
        <taxon>Dikarya</taxon>
        <taxon>Ascomycota</taxon>
        <taxon>Pezizomycotina</taxon>
        <taxon>Orbiliomycetes</taxon>
        <taxon>Orbiliales</taxon>
        <taxon>Orbiliaceae</taxon>
        <taxon>Arthrobotrys</taxon>
    </lineage>
</organism>
<accession>A0AAN8NJF5</accession>
<dbReference type="Gene3D" id="3.40.50.150">
    <property type="entry name" value="Vaccinia Virus protein VP39"/>
    <property type="match status" value="1"/>
</dbReference>
<dbReference type="InterPro" id="IPR029063">
    <property type="entry name" value="SAM-dependent_MTases_sf"/>
</dbReference>
<evidence type="ECO:0000256" key="3">
    <source>
        <dbReference type="ARBA" id="ARBA00022679"/>
    </source>
</evidence>
<dbReference type="InterPro" id="IPR002052">
    <property type="entry name" value="DNA_methylase_N6_adenine_CS"/>
</dbReference>
<evidence type="ECO:0000256" key="2">
    <source>
        <dbReference type="ARBA" id="ARBA00022603"/>
    </source>
</evidence>
<evidence type="ECO:0000256" key="5">
    <source>
        <dbReference type="SAM" id="MobiDB-lite"/>
    </source>
</evidence>
<dbReference type="AlphaFoldDB" id="A0AAN8NJF5"/>
<dbReference type="GO" id="GO:0032259">
    <property type="term" value="P:methylation"/>
    <property type="evidence" value="ECO:0007669"/>
    <property type="project" value="UniProtKB-KW"/>
</dbReference>
<dbReference type="GO" id="GO:0008276">
    <property type="term" value="F:protein methyltransferase activity"/>
    <property type="evidence" value="ECO:0007669"/>
    <property type="project" value="TreeGrafter"/>
</dbReference>
<feature type="region of interest" description="Disordered" evidence="5">
    <location>
        <begin position="62"/>
        <end position="90"/>
    </location>
</feature>
<sequence>MTGYAMAFNQSTKLKGIVNMRPNKGFRCRQQQLNSSSVSNHQESKTSTDFFFVDNVVHQTPTMTSIPAPPPPGTPLKLPTPSTSHITSQPVYPPSEDSYLLLDAFSLPSEIAFISSRLPTGTPSPLLVEIGTGSGVVSAFLAAHAGVLFGRQDVITMGLDVSYTANTVTSTTISNTCSEHPETSATFLDCMTSDLTSCLKPNCVDILVFNPPYVPTSEHPSLSTLRDGRQQKVIVNSKSREDYDMEDYLFSLTYAGGDKGMETTDRLLDQLHEVLSERGVLYLLLCAGNRPPEVLERVTGMESGWKMERVIERRAGGEILSIWRIYR</sequence>
<dbReference type="PROSITE" id="PS00092">
    <property type="entry name" value="N6_MTASE"/>
    <property type="match status" value="1"/>
</dbReference>
<name>A0AAN8NJF5_9PEZI</name>
<keyword evidence="3" id="KW-0808">Transferase</keyword>
<dbReference type="GO" id="GO:0035657">
    <property type="term" value="C:eRF1 methyltransferase complex"/>
    <property type="evidence" value="ECO:0007669"/>
    <property type="project" value="TreeGrafter"/>
</dbReference>
<dbReference type="GO" id="GO:0003676">
    <property type="term" value="F:nucleic acid binding"/>
    <property type="evidence" value="ECO:0007669"/>
    <property type="project" value="InterPro"/>
</dbReference>
<proteinExistence type="inferred from homology"/>